<evidence type="ECO:0000313" key="4">
    <source>
        <dbReference type="Proteomes" id="UP001214415"/>
    </source>
</evidence>
<feature type="region of interest" description="Disordered" evidence="1">
    <location>
        <begin position="96"/>
        <end position="131"/>
    </location>
</feature>
<evidence type="ECO:0000256" key="1">
    <source>
        <dbReference type="SAM" id="MobiDB-lite"/>
    </source>
</evidence>
<dbReference type="AlphaFoldDB" id="A0AAF0ELB8"/>
<dbReference type="Proteomes" id="UP001214415">
    <property type="component" value="Chromosome 6"/>
</dbReference>
<accession>A0AAF0ELB8</accession>
<dbReference type="Pfam" id="PF17733">
    <property type="entry name" value="KPWE_dom"/>
    <property type="match status" value="1"/>
</dbReference>
<keyword evidence="4" id="KW-1185">Reference proteome</keyword>
<gene>
    <name evidence="3" type="ORF">MEQU1_002954</name>
</gene>
<dbReference type="InterPro" id="IPR040554">
    <property type="entry name" value="KPWE_PEX14_dom"/>
</dbReference>
<dbReference type="PANTHER" id="PTHR36855">
    <property type="entry name" value="CHROMOSOME 10, WHOLE GENOME SHOTGUN SEQUENCE"/>
    <property type="match status" value="1"/>
</dbReference>
<sequence length="131" mass="14179">MSAAPAVENDPEFQAGIHAIVTQLQAQGASKEHISQTVQKAIEYYKQRNADVPEEANAATAEEPEPARKEPYPASFAAIVELLATGREDQIPGIREIPLKIHDQPPSESTMTRPPKPWESHATASQRSGGA</sequence>
<dbReference type="EMBL" id="CP119905">
    <property type="protein sequence ID" value="WFD24257.1"/>
    <property type="molecule type" value="Genomic_DNA"/>
</dbReference>
<evidence type="ECO:0000313" key="3">
    <source>
        <dbReference type="EMBL" id="WFD24257.1"/>
    </source>
</evidence>
<feature type="domain" description="Peroxisomal membrane protein PEX14-like KPWE" evidence="2">
    <location>
        <begin position="71"/>
        <end position="119"/>
    </location>
</feature>
<evidence type="ECO:0000259" key="2">
    <source>
        <dbReference type="Pfam" id="PF17733"/>
    </source>
</evidence>
<name>A0AAF0ELB8_9BASI</name>
<feature type="compositionally biased region" description="Polar residues" evidence="1">
    <location>
        <begin position="122"/>
        <end position="131"/>
    </location>
</feature>
<reference evidence="3" key="1">
    <citation type="submission" date="2023-03" db="EMBL/GenBank/DDBJ databases">
        <title>Mating type loci evolution in Malassezia.</title>
        <authorList>
            <person name="Coelho M.A."/>
        </authorList>
    </citation>
    <scope>NUCLEOTIDE SEQUENCE</scope>
    <source>
        <strain evidence="3">CBS 12830</strain>
    </source>
</reference>
<protein>
    <recommendedName>
        <fullName evidence="2">Peroxisomal membrane protein PEX14-like KPWE domain-containing protein</fullName>
    </recommendedName>
</protein>
<dbReference type="PANTHER" id="PTHR36855:SF1">
    <property type="entry name" value="PEROXISOME MEMBRANE ANCHOR PROTEIN PEX14P N-TERMINAL DOMAIN-CONTAINING PROTEIN"/>
    <property type="match status" value="1"/>
</dbReference>
<proteinExistence type="predicted"/>
<organism evidence="3 4">
    <name type="scientific">Malassezia equina</name>
    <dbReference type="NCBI Taxonomy" id="1381935"/>
    <lineage>
        <taxon>Eukaryota</taxon>
        <taxon>Fungi</taxon>
        <taxon>Dikarya</taxon>
        <taxon>Basidiomycota</taxon>
        <taxon>Ustilaginomycotina</taxon>
        <taxon>Malasseziomycetes</taxon>
        <taxon>Malasseziales</taxon>
        <taxon>Malasseziaceae</taxon>
        <taxon>Malassezia</taxon>
    </lineage>
</organism>